<dbReference type="GO" id="GO:0008324">
    <property type="term" value="F:monoatomic cation transmembrane transporter activity"/>
    <property type="evidence" value="ECO:0007669"/>
    <property type="project" value="InterPro"/>
</dbReference>
<dbReference type="PANTHER" id="PTHR32024:SF2">
    <property type="entry name" value="TRK SYSTEM POTASSIUM UPTAKE PROTEIN TRKG-RELATED"/>
    <property type="match status" value="1"/>
</dbReference>
<feature type="transmembrane region" description="Helical" evidence="9">
    <location>
        <begin position="479"/>
        <end position="500"/>
    </location>
</feature>
<proteinExistence type="inferred from homology"/>
<feature type="transmembrane region" description="Helical" evidence="9">
    <location>
        <begin position="142"/>
        <end position="164"/>
    </location>
</feature>
<dbReference type="Proteomes" id="UP000316304">
    <property type="component" value="Unassembled WGS sequence"/>
</dbReference>
<evidence type="ECO:0000256" key="1">
    <source>
        <dbReference type="ARBA" id="ARBA00004651"/>
    </source>
</evidence>
<keyword evidence="8 9" id="KW-0472">Membrane</keyword>
<keyword evidence="4" id="KW-1003">Cell membrane</keyword>
<keyword evidence="7" id="KW-0406">Ion transport</keyword>
<evidence type="ECO:0000313" key="11">
    <source>
        <dbReference type="Proteomes" id="UP000316304"/>
    </source>
</evidence>
<keyword evidence="11" id="KW-1185">Reference proteome</keyword>
<evidence type="ECO:0000313" key="10">
    <source>
        <dbReference type="EMBL" id="TWU22203.1"/>
    </source>
</evidence>
<dbReference type="EMBL" id="SJPT01000005">
    <property type="protein sequence ID" value="TWU22203.1"/>
    <property type="molecule type" value="Genomic_DNA"/>
</dbReference>
<evidence type="ECO:0000256" key="7">
    <source>
        <dbReference type="ARBA" id="ARBA00023065"/>
    </source>
</evidence>
<evidence type="ECO:0000256" key="5">
    <source>
        <dbReference type="ARBA" id="ARBA00022692"/>
    </source>
</evidence>
<accession>A0A5C6CBR1</accession>
<feature type="transmembrane region" description="Helical" evidence="9">
    <location>
        <begin position="353"/>
        <end position="372"/>
    </location>
</feature>
<name>A0A5C6CBR1_9BACT</name>
<evidence type="ECO:0000256" key="6">
    <source>
        <dbReference type="ARBA" id="ARBA00022989"/>
    </source>
</evidence>
<comment type="caution">
    <text evidence="10">The sequence shown here is derived from an EMBL/GenBank/DDBJ whole genome shotgun (WGS) entry which is preliminary data.</text>
</comment>
<feature type="transmembrane region" description="Helical" evidence="9">
    <location>
        <begin position="215"/>
        <end position="233"/>
    </location>
</feature>
<dbReference type="OrthoDB" id="9810952at2"/>
<organism evidence="10 11">
    <name type="scientific">Novipirellula galeiformis</name>
    <dbReference type="NCBI Taxonomy" id="2528004"/>
    <lineage>
        <taxon>Bacteria</taxon>
        <taxon>Pseudomonadati</taxon>
        <taxon>Planctomycetota</taxon>
        <taxon>Planctomycetia</taxon>
        <taxon>Pirellulales</taxon>
        <taxon>Pirellulaceae</taxon>
        <taxon>Novipirellula</taxon>
    </lineage>
</organism>
<comment type="similarity">
    <text evidence="2">Belongs to the TrkH potassium transport family.</text>
</comment>
<evidence type="ECO:0000256" key="2">
    <source>
        <dbReference type="ARBA" id="ARBA00009137"/>
    </source>
</evidence>
<evidence type="ECO:0000256" key="3">
    <source>
        <dbReference type="ARBA" id="ARBA00022448"/>
    </source>
</evidence>
<dbReference type="GO" id="GO:0030001">
    <property type="term" value="P:metal ion transport"/>
    <property type="evidence" value="ECO:0007669"/>
    <property type="project" value="UniProtKB-ARBA"/>
</dbReference>
<dbReference type="PANTHER" id="PTHR32024">
    <property type="entry name" value="TRK SYSTEM POTASSIUM UPTAKE PROTEIN TRKG-RELATED"/>
    <property type="match status" value="1"/>
</dbReference>
<gene>
    <name evidence="10" type="primary">trkG</name>
    <name evidence="10" type="ORF">Pla52o_32580</name>
</gene>
<feature type="transmembrane region" description="Helical" evidence="9">
    <location>
        <begin position="417"/>
        <end position="438"/>
    </location>
</feature>
<reference evidence="10 11" key="1">
    <citation type="submission" date="2019-02" db="EMBL/GenBank/DDBJ databases">
        <title>Deep-cultivation of Planctomycetes and their phenomic and genomic characterization uncovers novel biology.</title>
        <authorList>
            <person name="Wiegand S."/>
            <person name="Jogler M."/>
            <person name="Boedeker C."/>
            <person name="Pinto D."/>
            <person name="Vollmers J."/>
            <person name="Rivas-Marin E."/>
            <person name="Kohn T."/>
            <person name="Peeters S.H."/>
            <person name="Heuer A."/>
            <person name="Rast P."/>
            <person name="Oberbeckmann S."/>
            <person name="Bunk B."/>
            <person name="Jeske O."/>
            <person name="Meyerdierks A."/>
            <person name="Storesund J.E."/>
            <person name="Kallscheuer N."/>
            <person name="Luecker S."/>
            <person name="Lage O.M."/>
            <person name="Pohl T."/>
            <person name="Merkel B.J."/>
            <person name="Hornburger P."/>
            <person name="Mueller R.-W."/>
            <person name="Bruemmer F."/>
            <person name="Labrenz M."/>
            <person name="Spormann A.M."/>
            <person name="Op Den Camp H."/>
            <person name="Overmann J."/>
            <person name="Amann R."/>
            <person name="Jetten M.S.M."/>
            <person name="Mascher T."/>
            <person name="Medema M.H."/>
            <person name="Devos D.P."/>
            <person name="Kaster A.-K."/>
            <person name="Ovreas L."/>
            <person name="Rohde M."/>
            <person name="Galperin M.Y."/>
            <person name="Jogler C."/>
        </authorList>
    </citation>
    <scope>NUCLEOTIDE SEQUENCE [LARGE SCALE GENOMIC DNA]</scope>
    <source>
        <strain evidence="10 11">Pla52o</strain>
    </source>
</reference>
<feature type="transmembrane region" description="Helical" evidence="9">
    <location>
        <begin position="65"/>
        <end position="89"/>
    </location>
</feature>
<dbReference type="GO" id="GO:0005886">
    <property type="term" value="C:plasma membrane"/>
    <property type="evidence" value="ECO:0007669"/>
    <property type="project" value="UniProtKB-SubCell"/>
</dbReference>
<keyword evidence="5 9" id="KW-0812">Transmembrane</keyword>
<keyword evidence="3" id="KW-0813">Transport</keyword>
<feature type="transmembrane region" description="Helical" evidence="9">
    <location>
        <begin position="320"/>
        <end position="341"/>
    </location>
</feature>
<dbReference type="InterPro" id="IPR003445">
    <property type="entry name" value="Cat_transpt"/>
</dbReference>
<evidence type="ECO:0000256" key="9">
    <source>
        <dbReference type="SAM" id="Phobius"/>
    </source>
</evidence>
<feature type="transmembrane region" description="Helical" evidence="9">
    <location>
        <begin position="109"/>
        <end position="130"/>
    </location>
</feature>
<dbReference type="Pfam" id="PF02386">
    <property type="entry name" value="TrkH"/>
    <property type="match status" value="2"/>
</dbReference>
<protein>
    <submittedName>
        <fullName evidence="10">Trk system potassium uptake protein TrkG</fullName>
    </submittedName>
</protein>
<comment type="subcellular location">
    <subcellularLocation>
        <location evidence="1">Cell membrane</location>
        <topology evidence="1">Multi-pass membrane protein</topology>
    </subcellularLocation>
</comment>
<feature type="transmembrane region" description="Helical" evidence="9">
    <location>
        <begin position="583"/>
        <end position="607"/>
    </location>
</feature>
<keyword evidence="6 9" id="KW-1133">Transmembrane helix</keyword>
<dbReference type="AlphaFoldDB" id="A0A5C6CBR1"/>
<feature type="transmembrane region" description="Helical" evidence="9">
    <location>
        <begin position="261"/>
        <end position="282"/>
    </location>
</feature>
<sequence length="610" mass="65485">MGATAAGAKEPENVPHRRLVRGALDGGVVPLAKDSTIVGGGGLSCAVKRFPLLPCIDRRALNYPLLFRVLGIICLLIGGSMSFCLPFAFPALANRTHLPAAAAFETAGARGLLLGTAVSVIVGGGLLAIGRRHRGGPLYQKEAMAIVGLSWVLATVLGALPYYLSGTEIAPDRPMTFIEAMFESQSGFSTTGATVITDLETPASVPHCILFWRSWTHFLGGLGIVVLFVAILGQGSAGKAMMRAEMPGPTKEGSMPRMQHTALVFAAIYIALNAILTVIYALEGMSLFDALCHAFGTMATGGFSTYNRSLGRFESASIEYTTILFMVLAGTSFTLLYLSLFGGPKRLFRDVEFRTFIGIILGVAGCIVFFGMRAGDVGFGTLSESIRNGLFQVVSIITTTGYGTADFDQWNNFGRGILLLLMFVGGCAGSTGGGMKVIRHVLFYKILRQEIERAHRPRVVRQIRIGGAPIDDPSLTQGIVVYFSMILAIFVFSWLFLITFEPRGTWGAVSQAELDDREENLSSRGQRQAKEQVAALVNEGTLDEKLLDSASAVAATLNNIGPGLGVVGATQNYAGFSQGAKLLFVWLMMLGRVEVFSVLVLIFPSFWRRI</sequence>
<evidence type="ECO:0000256" key="4">
    <source>
        <dbReference type="ARBA" id="ARBA00022475"/>
    </source>
</evidence>
<evidence type="ECO:0000256" key="8">
    <source>
        <dbReference type="ARBA" id="ARBA00023136"/>
    </source>
</evidence>